<gene>
    <name evidence="1" type="ORF">WKI67_38105</name>
</gene>
<dbReference type="Proteomes" id="UP001377168">
    <property type="component" value="Unassembled WGS sequence"/>
</dbReference>
<evidence type="ECO:0000313" key="1">
    <source>
        <dbReference type="EMBL" id="MEJ8639176.1"/>
    </source>
</evidence>
<accession>A0ACC6Q6E0</accession>
<dbReference type="EMBL" id="JBBKAJ010000022">
    <property type="protein sequence ID" value="MEJ8639176.1"/>
    <property type="molecule type" value="Genomic_DNA"/>
</dbReference>
<proteinExistence type="predicted"/>
<protein>
    <submittedName>
        <fullName evidence="1">IucA/IucC family protein</fullName>
    </submittedName>
</protein>
<reference evidence="1" key="1">
    <citation type="submission" date="2024-03" db="EMBL/GenBank/DDBJ databases">
        <title>Novel Streptomyces species of biotechnological and ecological value are a feature of Machair soil.</title>
        <authorList>
            <person name="Prole J.R."/>
            <person name="Goodfellow M."/>
            <person name="Allenby N."/>
            <person name="Ward A.C."/>
        </authorList>
    </citation>
    <scope>NUCLEOTIDE SEQUENCE</scope>
    <source>
        <strain evidence="1">MS2.AVA.5</strain>
    </source>
</reference>
<keyword evidence="2" id="KW-1185">Reference proteome</keyword>
<name>A0ACC6Q6E0_9ACTN</name>
<organism evidence="1 2">
    <name type="scientific">Streptomyces achmelvichensis</name>
    <dbReference type="NCBI Taxonomy" id="3134111"/>
    <lineage>
        <taxon>Bacteria</taxon>
        <taxon>Bacillati</taxon>
        <taxon>Actinomycetota</taxon>
        <taxon>Actinomycetes</taxon>
        <taxon>Kitasatosporales</taxon>
        <taxon>Streptomycetaceae</taxon>
        <taxon>Streptomyces</taxon>
    </lineage>
</organism>
<comment type="caution">
    <text evidence="1">The sequence shown here is derived from an EMBL/GenBank/DDBJ whole genome shotgun (WGS) entry which is preliminary data.</text>
</comment>
<sequence>MVTSVLSALLREDVVGLRTRSTALERPDGTWLRLATGDHDALLMPVSAARPGFQSTLEARLPLLRRESDGAELADTDSIMTALAGLADPVDRDGFDAYATECRQALAVLRLHTATGDEVTAQLTDAYGPDPARWTGLAAGLAFDTPAARTDHPVYPTGRSRSGLTEGELRAYAPEFHQRFPLRWLAVPRDRLTVQGRTDQLPWPTPSSLGLPPGLDDTHRAVPVHPLTAGVPLRQALCDTGLDAHLAEMPHLEALPTLSMRTVALTAHPGIHLKLPLATATLGRLNRRTIKPGTLIDGAAAGRLLETVIGCTPRFRDTVLLADESTFVHAGHELLAVLVRRYPAGLDETTVVPMAALLSPSPGGGLVIDRLADRFYTGDPVALLDAVLTLLLDWQTTLFGHGIALESHQQNISLLLDRNSGRTRLRLLFKDNDGPRVNAARMRASLGEDAPPEEEFDDARIFTDSDEPVLDLFTTITVHLCAGAYAFGLARHGRAPLDALLTLVRERLAEACERLGTGPGQPGAVLRAHVLDSTDLPVKAMVTAGTLLSKDRSGASDINKHYSTGPNYLLRGA</sequence>
<evidence type="ECO:0000313" key="2">
    <source>
        <dbReference type="Proteomes" id="UP001377168"/>
    </source>
</evidence>